<feature type="domain" description="Thiamine pyrophosphate enzyme N-terminal TPP-binding" evidence="7">
    <location>
        <begin position="1"/>
        <end position="59"/>
    </location>
</feature>
<keyword evidence="5" id="KW-0028">Amino-acid biosynthesis</keyword>
<name>A0ABN0QY21_MYCUL</name>
<organism evidence="8 9">
    <name type="scientific">Mycobacterium ulcerans str. Harvey</name>
    <dbReference type="NCBI Taxonomy" id="1299332"/>
    <lineage>
        <taxon>Bacteria</taxon>
        <taxon>Bacillati</taxon>
        <taxon>Actinomycetota</taxon>
        <taxon>Actinomycetes</taxon>
        <taxon>Mycobacteriales</taxon>
        <taxon>Mycobacteriaceae</taxon>
        <taxon>Mycobacterium</taxon>
        <taxon>Mycobacterium ulcerans group</taxon>
    </lineage>
</organism>
<evidence type="ECO:0000313" key="8">
    <source>
        <dbReference type="EMBL" id="EUA89641.1"/>
    </source>
</evidence>
<keyword evidence="9" id="KW-1185">Reference proteome</keyword>
<protein>
    <recommendedName>
        <fullName evidence="4">acetolactate synthase</fullName>
        <ecNumber evidence="4">2.2.1.6</ecNumber>
    </recommendedName>
</protein>
<dbReference type="CDD" id="cd07035">
    <property type="entry name" value="TPP_PYR_POX_like"/>
    <property type="match status" value="1"/>
</dbReference>
<proteinExistence type="inferred from homology"/>
<dbReference type="PANTHER" id="PTHR18968:SF129">
    <property type="entry name" value="ACETOLACTATE SYNTHASE"/>
    <property type="match status" value="1"/>
</dbReference>
<evidence type="ECO:0000256" key="1">
    <source>
        <dbReference type="ARBA" id="ARBA00004974"/>
    </source>
</evidence>
<dbReference type="Pfam" id="PF02776">
    <property type="entry name" value="TPP_enzyme_N"/>
    <property type="match status" value="1"/>
</dbReference>
<sequence>MVETLSAYGVRYLFGVPGAKIDSVFDALRDSELEVVVCRHEQNAAFMAAAVGRLTGTPGPRW</sequence>
<evidence type="ECO:0000259" key="7">
    <source>
        <dbReference type="Pfam" id="PF02776"/>
    </source>
</evidence>
<dbReference type="InterPro" id="IPR045229">
    <property type="entry name" value="TPP_enz"/>
</dbReference>
<comment type="similarity">
    <text evidence="3">Belongs to the TPP enzyme family.</text>
</comment>
<evidence type="ECO:0000256" key="5">
    <source>
        <dbReference type="ARBA" id="ARBA00022605"/>
    </source>
</evidence>
<evidence type="ECO:0000256" key="6">
    <source>
        <dbReference type="ARBA" id="ARBA00023304"/>
    </source>
</evidence>
<comment type="pathway">
    <text evidence="1">Amino-acid biosynthesis; L-isoleucine biosynthesis; L-isoleucine from 2-oxobutanoate: step 1/4.</text>
</comment>
<accession>A0ABN0QY21</accession>
<keyword evidence="6" id="KW-0100">Branched-chain amino acid biosynthesis</keyword>
<dbReference type="InterPro" id="IPR012001">
    <property type="entry name" value="Thiamin_PyroP_enz_TPP-bd_dom"/>
</dbReference>
<dbReference type="Proteomes" id="UP000020681">
    <property type="component" value="Unassembled WGS sequence"/>
</dbReference>
<evidence type="ECO:0000256" key="2">
    <source>
        <dbReference type="ARBA" id="ARBA00005025"/>
    </source>
</evidence>
<dbReference type="Gene3D" id="3.40.50.970">
    <property type="match status" value="1"/>
</dbReference>
<evidence type="ECO:0000313" key="9">
    <source>
        <dbReference type="Proteomes" id="UP000020681"/>
    </source>
</evidence>
<comment type="caution">
    <text evidence="8">The sequence shown here is derived from an EMBL/GenBank/DDBJ whole genome shotgun (WGS) entry which is preliminary data.</text>
</comment>
<evidence type="ECO:0000256" key="3">
    <source>
        <dbReference type="ARBA" id="ARBA00007812"/>
    </source>
</evidence>
<dbReference type="EMBL" id="JAOL01000119">
    <property type="protein sequence ID" value="EUA89641.1"/>
    <property type="molecule type" value="Genomic_DNA"/>
</dbReference>
<dbReference type="InterPro" id="IPR029061">
    <property type="entry name" value="THDP-binding"/>
</dbReference>
<dbReference type="SUPFAM" id="SSF52518">
    <property type="entry name" value="Thiamin diphosphate-binding fold (THDP-binding)"/>
    <property type="match status" value="1"/>
</dbReference>
<comment type="pathway">
    <text evidence="2">Amino-acid biosynthesis; L-valine biosynthesis; L-valine from pyruvate: step 1/4.</text>
</comment>
<dbReference type="PANTHER" id="PTHR18968">
    <property type="entry name" value="THIAMINE PYROPHOSPHATE ENZYMES"/>
    <property type="match status" value="1"/>
</dbReference>
<reference evidence="8 9" key="1">
    <citation type="submission" date="2014-01" db="EMBL/GenBank/DDBJ databases">
        <authorList>
            <person name="Dobos K."/>
            <person name="Lenaerts A."/>
            <person name="Ordway D."/>
            <person name="DeGroote M.A."/>
            <person name="Parker T."/>
            <person name="Sizemore C."/>
            <person name="Tallon L.J."/>
            <person name="Sadzewicz L.K."/>
            <person name="Sengamalay N."/>
            <person name="Fraser C.M."/>
            <person name="Hine E."/>
            <person name="Shefchek K.A."/>
            <person name="Das S.P."/>
            <person name="Tettelin H."/>
        </authorList>
    </citation>
    <scope>NUCLEOTIDE SEQUENCE [LARGE SCALE GENOMIC DNA]</scope>
    <source>
        <strain evidence="8 9">Harvey</strain>
    </source>
</reference>
<evidence type="ECO:0000256" key="4">
    <source>
        <dbReference type="ARBA" id="ARBA00013145"/>
    </source>
</evidence>
<dbReference type="EC" id="2.2.1.6" evidence="4"/>
<gene>
    <name evidence="8" type="ORF">I551_3852</name>
</gene>